<dbReference type="AlphaFoldDB" id="A0A7G7XB59"/>
<protein>
    <submittedName>
        <fullName evidence="2">Transporter</fullName>
    </submittedName>
</protein>
<evidence type="ECO:0000256" key="1">
    <source>
        <dbReference type="SAM" id="SignalP"/>
    </source>
</evidence>
<evidence type="ECO:0000313" key="3">
    <source>
        <dbReference type="Proteomes" id="UP000515277"/>
    </source>
</evidence>
<feature type="chain" id="PRO_5030163244" evidence="1">
    <location>
        <begin position="24"/>
        <end position="290"/>
    </location>
</feature>
<feature type="signal peptide" evidence="1">
    <location>
        <begin position="1"/>
        <end position="23"/>
    </location>
</feature>
<evidence type="ECO:0000313" key="2">
    <source>
        <dbReference type="EMBL" id="QNH77204.1"/>
    </source>
</evidence>
<reference evidence="3" key="1">
    <citation type="journal article" date="2020" name="Microbiol. Resour. Announc.">
        <title>Complete genome sequences of four natural Pseudomonas isolates that catabolize a wide range of aromatic compounds relevant to lignin valorization.</title>
        <authorList>
            <person name="Hatmaker E.A."/>
            <person name="Presley G."/>
            <person name="Cannon O."/>
            <person name="Guss A.M."/>
            <person name="Elkins J.G."/>
        </authorList>
    </citation>
    <scope>NUCLEOTIDE SEQUENCE [LARGE SCALE GENOMIC DNA]</scope>
    <source>
        <strain evidence="3">H1F5C</strain>
    </source>
</reference>
<name>A0A7G7XB59_9PSED</name>
<proteinExistence type="predicted"/>
<dbReference type="RefSeq" id="WP_047304792.1">
    <property type="nucleotide sequence ID" value="NZ_CP060201.1"/>
</dbReference>
<keyword evidence="1" id="KW-0732">Signal</keyword>
<dbReference type="Pfam" id="PF13557">
    <property type="entry name" value="Phenol_MetA_deg"/>
    <property type="match status" value="1"/>
</dbReference>
<dbReference type="InterPro" id="IPR025737">
    <property type="entry name" value="FApF"/>
</dbReference>
<sequence>MTRIPTRTALALAGCLASLSLNAADLNARDFFAAPAGTSLGVLYLPATRAGDFHGPADSSGKADLRINAMAYRQVFFSDLCGTLCTPQFIVPFADISARLPGAERRSGESGFGDPQVGGTLFFINQPETRTYSGLLTLVTLPLGEYHGRNPDVSPGANRWGTTFVYNYTQGLGQKWVLEANLEAQLYGSNDDYFGSDLKQDPLYRLQAFASYDFTPSTYGALRLIHADGGELRINDRRIDDTHKRYTQVGFELGHWLDKQNQLLFSLSQNVATENGFAGTDALLRLVHVF</sequence>
<organism evidence="2 3">
    <name type="scientific">Pseudomonas protegens</name>
    <dbReference type="NCBI Taxonomy" id="380021"/>
    <lineage>
        <taxon>Bacteria</taxon>
        <taxon>Pseudomonadati</taxon>
        <taxon>Pseudomonadota</taxon>
        <taxon>Gammaproteobacteria</taxon>
        <taxon>Pseudomonadales</taxon>
        <taxon>Pseudomonadaceae</taxon>
        <taxon>Pseudomonas</taxon>
    </lineage>
</organism>
<gene>
    <name evidence="2" type="ORF">GGI48_28820</name>
</gene>
<dbReference type="Proteomes" id="UP000515277">
    <property type="component" value="Chromosome"/>
</dbReference>
<dbReference type="EMBL" id="CP060201">
    <property type="protein sequence ID" value="QNH77204.1"/>
    <property type="molecule type" value="Genomic_DNA"/>
</dbReference>
<accession>A0A7G7XB59</accession>